<reference evidence="2" key="1">
    <citation type="journal article" date="2013" name="New Phytol.">
        <title>Comparative genomic and transcriptomic analyses reveal the hemibiotrophic stage shift of Colletotrichum fungi.</title>
        <authorList>
            <person name="Gan P."/>
            <person name="Ikeda K."/>
            <person name="Irieda H."/>
            <person name="Narusaka M."/>
            <person name="O'Connell R.J."/>
            <person name="Narusaka Y."/>
            <person name="Takano Y."/>
            <person name="Kubo Y."/>
            <person name="Shirasu K."/>
        </authorList>
    </citation>
    <scope>NUCLEOTIDE SEQUENCE [LARGE SCALE GENOMIC DNA]</scope>
    <source>
        <strain evidence="2">104-T / ATCC 96160 / CBS 514.97 / LARS 414 / MAFF 240422</strain>
    </source>
</reference>
<evidence type="ECO:0000313" key="1">
    <source>
        <dbReference type="EMBL" id="TDZ20687.1"/>
    </source>
</evidence>
<accession>A0A484FUI1</accession>
<sequence length="70" mass="7745">MGRERLAASPRNPGGHSSAAYALRELARRGMADFFSRSVAVASPLLQHGLLLHHILPGDFEKIRKHDNNE</sequence>
<evidence type="ECO:0000313" key="2">
    <source>
        <dbReference type="Proteomes" id="UP000014480"/>
    </source>
</evidence>
<proteinExistence type="predicted"/>
<keyword evidence="2" id="KW-1185">Reference proteome</keyword>
<name>A0A484FUI1_COLOR</name>
<protein>
    <submittedName>
        <fullName evidence="1">Uncharacterized protein</fullName>
    </submittedName>
</protein>
<organism evidence="1 2">
    <name type="scientific">Colletotrichum orbiculare (strain 104-T / ATCC 96160 / CBS 514.97 / LARS 414 / MAFF 240422)</name>
    <name type="common">Cucumber anthracnose fungus</name>
    <name type="synonym">Colletotrichum lagenarium</name>
    <dbReference type="NCBI Taxonomy" id="1213857"/>
    <lineage>
        <taxon>Eukaryota</taxon>
        <taxon>Fungi</taxon>
        <taxon>Dikarya</taxon>
        <taxon>Ascomycota</taxon>
        <taxon>Pezizomycotina</taxon>
        <taxon>Sordariomycetes</taxon>
        <taxon>Hypocreomycetidae</taxon>
        <taxon>Glomerellales</taxon>
        <taxon>Glomerellaceae</taxon>
        <taxon>Colletotrichum</taxon>
        <taxon>Colletotrichum orbiculare species complex</taxon>
    </lineage>
</organism>
<dbReference type="AlphaFoldDB" id="A0A484FUI1"/>
<gene>
    <name evidence="1" type="ORF">Cob_v006560</name>
</gene>
<comment type="caution">
    <text evidence="1">The sequence shown here is derived from an EMBL/GenBank/DDBJ whole genome shotgun (WGS) entry which is preliminary data.</text>
</comment>
<dbReference type="Proteomes" id="UP000014480">
    <property type="component" value="Unassembled WGS sequence"/>
</dbReference>
<dbReference type="EMBL" id="AMCV02000017">
    <property type="protein sequence ID" value="TDZ20687.1"/>
    <property type="molecule type" value="Genomic_DNA"/>
</dbReference>
<reference evidence="2" key="2">
    <citation type="journal article" date="2019" name="Mol. Plant Microbe Interact.">
        <title>Genome sequence resources for four phytopathogenic fungi from the Colletotrichum orbiculare species complex.</title>
        <authorList>
            <person name="Gan P."/>
            <person name="Tsushima A."/>
            <person name="Narusaka M."/>
            <person name="Narusaka Y."/>
            <person name="Takano Y."/>
            <person name="Kubo Y."/>
            <person name="Shirasu K."/>
        </authorList>
    </citation>
    <scope>GENOME REANNOTATION</scope>
    <source>
        <strain evidence="2">104-T / ATCC 96160 / CBS 514.97 / LARS 414 / MAFF 240422</strain>
    </source>
</reference>